<sequence length="895" mass="100309">MDFFRQPLEQPPSTPPAETGIPGSPSPQFALLNYFFPGYSMVTSTVNAYMGADINSYMPILLAMVAVSVSWNYIKDRIWIFLNDYWISSVTIRADDEIYDMVMFWLSRQKFAHNSRHFVANVSISSRSRSLLGYPDSDGEDDEEVDDHINAITGESNNNKQALHYTPSFGTHVFWYKRRPLTLERVQNRDLHTGRTVCEKEELRMSCLGRSPRILKELLLEARQMNMKKDDRKTVIYRANLAEVYWQRCMSRLNRPFSTVILSEEIKQDLIDDAADYLNPVTRRWYANRGIPYRRGYLLYGPPGTGKSSLSLALAGHFRMKIYIMSLSSSAATEENLTSLFHELPTRCVVLLEDIDSAAAPEPPPPPAGSKETNGTRASPAGRVSLSGLLNILDGVASQEGRILIMTTNHMEQLDKALIRPGRIDMVIPFGLADSSMTASIFRAIYTPYDNEAASKEDASKPDAEAVEARLAKKRAQISQRVDELAKVFSDKMPDLEFSPAEIQGLLLRHKLDPDGAVASVEAWVSQMRQERKERAAEEEEKRRKEKEEEGKKKKQDEDNEKNKQAEERASRKHKAEEGDNEENWKGEPKRKGSAGDASCRGPKTGKPKKSASDSGYETVVLCFSPSPASLQPNIFPLLRLLLVAAFLGLAHGIGIGIKPAPVAPRHAASGGSLRRPDFRVDLSRDEFLAEVSRRREQASPGRSVHKRVPLEEEHRNSDLINSMIEELHNHCRTDVSVFHRAVGGKCLDSSNVRLFGCDMRRFDDSNQLKLLPCPEGQECKYFYGYNYRGALVSWPFCETRAMVDRPAARNSAVGNTGYGGTYYVQSMAQTTVSYHVQMESYHQGGPAPNGYFQDTAGHKGWARAWSCFDCPPGPVKIYARQLALAFGFSASGGL</sequence>
<reference evidence="16" key="1">
    <citation type="journal article" date="2016" name="Genome Announc.">
        <title>Genome sequence of Ustilaginoidea virens IPU010, a rice pathogenic fungus causing false smut.</title>
        <authorList>
            <person name="Kumagai T."/>
            <person name="Ishii T."/>
            <person name="Terai G."/>
            <person name="Umemura M."/>
            <person name="Machida M."/>
            <person name="Asai K."/>
        </authorList>
    </citation>
    <scope>NUCLEOTIDE SEQUENCE [LARGE SCALE GENOMIC DNA]</scope>
    <source>
        <strain evidence="16">IPU010</strain>
    </source>
</reference>
<comment type="caution">
    <text evidence="15">The sequence shown here is derived from an EMBL/GenBank/DDBJ whole genome shotgun (WGS) entry which is preliminary data.</text>
</comment>
<dbReference type="InterPro" id="IPR027417">
    <property type="entry name" value="P-loop_NTPase"/>
</dbReference>
<evidence type="ECO:0000259" key="13">
    <source>
        <dbReference type="SMART" id="SM00382"/>
    </source>
</evidence>
<dbReference type="InterPro" id="IPR057495">
    <property type="entry name" value="AAA_lid_BCS1"/>
</dbReference>
<dbReference type="PROSITE" id="PS00674">
    <property type="entry name" value="AAA"/>
    <property type="match status" value="1"/>
</dbReference>
<feature type="region of interest" description="Disordered" evidence="12">
    <location>
        <begin position="1"/>
        <end position="21"/>
    </location>
</feature>
<dbReference type="Pfam" id="PF08740">
    <property type="entry name" value="BCS1_N"/>
    <property type="match status" value="1"/>
</dbReference>
<evidence type="ECO:0000259" key="14">
    <source>
        <dbReference type="SMART" id="SM01024"/>
    </source>
</evidence>
<evidence type="ECO:0000256" key="7">
    <source>
        <dbReference type="ARBA" id="ARBA00022840"/>
    </source>
</evidence>
<dbReference type="InterPro" id="IPR003593">
    <property type="entry name" value="AAA+_ATPase"/>
</dbReference>
<protein>
    <recommendedName>
        <fullName evidence="17">Mitochondrial chaperone BCS1</fullName>
    </recommendedName>
</protein>
<keyword evidence="8" id="KW-1133">Transmembrane helix</keyword>
<feature type="region of interest" description="Disordered" evidence="12">
    <location>
        <begin position="359"/>
        <end position="380"/>
    </location>
</feature>
<feature type="domain" description="AAA+ ATPase" evidence="13">
    <location>
        <begin position="293"/>
        <end position="434"/>
    </location>
</feature>
<comment type="subcellular location">
    <subcellularLocation>
        <location evidence="1">Mitochondrion inner membrane</location>
        <topology evidence="1">Single-pass membrane protein</topology>
    </subcellularLocation>
</comment>
<evidence type="ECO:0000256" key="9">
    <source>
        <dbReference type="ARBA" id="ARBA00023128"/>
    </source>
</evidence>
<dbReference type="SUPFAM" id="SSF52540">
    <property type="entry name" value="P-loop containing nucleoside triphosphate hydrolases"/>
    <property type="match status" value="1"/>
</dbReference>
<keyword evidence="7" id="KW-0067">ATP-binding</keyword>
<proteinExistence type="inferred from homology"/>
<evidence type="ECO:0000256" key="3">
    <source>
        <dbReference type="ARBA" id="ARBA00022692"/>
    </source>
</evidence>
<feature type="domain" description="BCS1 N-terminal" evidence="14">
    <location>
        <begin position="60"/>
        <end position="260"/>
    </location>
</feature>
<evidence type="ECO:0000256" key="11">
    <source>
        <dbReference type="ARBA" id="ARBA00048778"/>
    </source>
</evidence>
<evidence type="ECO:0000256" key="5">
    <source>
        <dbReference type="ARBA" id="ARBA00022792"/>
    </source>
</evidence>
<evidence type="ECO:0000256" key="10">
    <source>
        <dbReference type="ARBA" id="ARBA00023136"/>
    </source>
</evidence>
<dbReference type="Proteomes" id="UP000054053">
    <property type="component" value="Unassembled WGS sequence"/>
</dbReference>
<dbReference type="GO" id="GO:0016887">
    <property type="term" value="F:ATP hydrolysis activity"/>
    <property type="evidence" value="ECO:0007669"/>
    <property type="project" value="InterPro"/>
</dbReference>
<evidence type="ECO:0008006" key="17">
    <source>
        <dbReference type="Google" id="ProtNLM"/>
    </source>
</evidence>
<evidence type="ECO:0000256" key="12">
    <source>
        <dbReference type="SAM" id="MobiDB-lite"/>
    </source>
</evidence>
<dbReference type="InterPro" id="IPR003959">
    <property type="entry name" value="ATPase_AAA_core"/>
</dbReference>
<dbReference type="Pfam" id="PF00004">
    <property type="entry name" value="AAA"/>
    <property type="match status" value="1"/>
</dbReference>
<accession>A0A1B5KZL9</accession>
<dbReference type="GO" id="GO:0005743">
    <property type="term" value="C:mitochondrial inner membrane"/>
    <property type="evidence" value="ECO:0007669"/>
    <property type="project" value="UniProtKB-SubCell"/>
</dbReference>
<keyword evidence="4" id="KW-0547">Nucleotide-binding</keyword>
<dbReference type="AlphaFoldDB" id="A0A1B5KZL9"/>
<keyword evidence="9" id="KW-0496">Mitochondrion</keyword>
<keyword evidence="6" id="KW-0378">Hydrolase</keyword>
<evidence type="ECO:0000256" key="1">
    <source>
        <dbReference type="ARBA" id="ARBA00004434"/>
    </source>
</evidence>
<comment type="catalytic activity">
    <reaction evidence="11">
        <text>ATP + H2O = ADP + phosphate + H(+)</text>
        <dbReference type="Rhea" id="RHEA:13065"/>
        <dbReference type="ChEBI" id="CHEBI:15377"/>
        <dbReference type="ChEBI" id="CHEBI:15378"/>
        <dbReference type="ChEBI" id="CHEBI:30616"/>
        <dbReference type="ChEBI" id="CHEBI:43474"/>
        <dbReference type="ChEBI" id="CHEBI:456216"/>
    </reaction>
    <physiologicalReaction direction="left-to-right" evidence="11">
        <dbReference type="Rhea" id="RHEA:13066"/>
    </physiologicalReaction>
</comment>
<name>A0A1B5KZL9_USTVR</name>
<gene>
    <name evidence="15" type="ORF">UVI_02023580</name>
</gene>
<dbReference type="SMART" id="SM00382">
    <property type="entry name" value="AAA"/>
    <property type="match status" value="1"/>
</dbReference>
<dbReference type="Pfam" id="PF25426">
    <property type="entry name" value="AAA_lid_BCS1"/>
    <property type="match status" value="1"/>
</dbReference>
<dbReference type="EMBL" id="BBTG02000009">
    <property type="protein sequence ID" value="GAO16562.1"/>
    <property type="molecule type" value="Genomic_DNA"/>
</dbReference>
<keyword evidence="3" id="KW-0812">Transmembrane</keyword>
<evidence type="ECO:0000256" key="2">
    <source>
        <dbReference type="ARBA" id="ARBA00007448"/>
    </source>
</evidence>
<dbReference type="SMART" id="SM01024">
    <property type="entry name" value="BCS1_N"/>
    <property type="match status" value="1"/>
</dbReference>
<comment type="similarity">
    <text evidence="2">Belongs to the AAA ATPase family. BCS1 subfamily.</text>
</comment>
<evidence type="ECO:0000313" key="16">
    <source>
        <dbReference type="Proteomes" id="UP000054053"/>
    </source>
</evidence>
<dbReference type="PANTHER" id="PTHR23070">
    <property type="entry name" value="BCS1 AAA-TYPE ATPASE"/>
    <property type="match status" value="1"/>
</dbReference>
<keyword evidence="5" id="KW-0999">Mitochondrion inner membrane</keyword>
<keyword evidence="10" id="KW-0472">Membrane</keyword>
<organism evidence="15 16">
    <name type="scientific">Ustilaginoidea virens</name>
    <name type="common">Rice false smut fungus</name>
    <name type="synonym">Villosiclava virens</name>
    <dbReference type="NCBI Taxonomy" id="1159556"/>
    <lineage>
        <taxon>Eukaryota</taxon>
        <taxon>Fungi</taxon>
        <taxon>Dikarya</taxon>
        <taxon>Ascomycota</taxon>
        <taxon>Pezizomycotina</taxon>
        <taxon>Sordariomycetes</taxon>
        <taxon>Hypocreomycetidae</taxon>
        <taxon>Hypocreales</taxon>
        <taxon>Clavicipitaceae</taxon>
        <taxon>Ustilaginoidea</taxon>
    </lineage>
</organism>
<evidence type="ECO:0000313" key="15">
    <source>
        <dbReference type="EMBL" id="GAO16562.1"/>
    </source>
</evidence>
<dbReference type="InterPro" id="IPR003960">
    <property type="entry name" value="ATPase_AAA_CS"/>
</dbReference>
<dbReference type="Gene3D" id="3.40.50.300">
    <property type="entry name" value="P-loop containing nucleotide triphosphate hydrolases"/>
    <property type="match status" value="1"/>
</dbReference>
<evidence type="ECO:0000256" key="8">
    <source>
        <dbReference type="ARBA" id="ARBA00022989"/>
    </source>
</evidence>
<evidence type="ECO:0000256" key="4">
    <source>
        <dbReference type="ARBA" id="ARBA00022741"/>
    </source>
</evidence>
<dbReference type="GO" id="GO:0005524">
    <property type="term" value="F:ATP binding"/>
    <property type="evidence" value="ECO:0007669"/>
    <property type="project" value="UniProtKB-KW"/>
</dbReference>
<dbReference type="InterPro" id="IPR014851">
    <property type="entry name" value="BCS1_N"/>
</dbReference>
<evidence type="ECO:0000256" key="6">
    <source>
        <dbReference type="ARBA" id="ARBA00022801"/>
    </source>
</evidence>
<dbReference type="InterPro" id="IPR050747">
    <property type="entry name" value="Mitochondrial_chaperone_BCS1"/>
</dbReference>
<feature type="region of interest" description="Disordered" evidence="12">
    <location>
        <begin position="534"/>
        <end position="616"/>
    </location>
</feature>
<feature type="compositionally biased region" description="Basic and acidic residues" evidence="12">
    <location>
        <begin position="534"/>
        <end position="591"/>
    </location>
</feature>